<keyword evidence="1" id="KW-0472">Membrane</keyword>
<proteinExistence type="predicted"/>
<dbReference type="InterPro" id="IPR045749">
    <property type="entry name" value="DUF6090"/>
</dbReference>
<evidence type="ECO:0000313" key="2">
    <source>
        <dbReference type="EMBL" id="MCV9387327.1"/>
    </source>
</evidence>
<gene>
    <name evidence="2" type="ORF">N7U62_11675</name>
</gene>
<feature type="transmembrane region" description="Helical" evidence="1">
    <location>
        <begin position="21"/>
        <end position="42"/>
    </location>
</feature>
<keyword evidence="1" id="KW-1133">Transmembrane helix</keyword>
<evidence type="ECO:0000256" key="1">
    <source>
        <dbReference type="SAM" id="Phobius"/>
    </source>
</evidence>
<name>A0ABT3CUF3_9BACT</name>
<sequence length="237" mass="28197">MIKFFRKIRQNLITENNFSKYLFYAIGEIILVVIGILIAVQINDFKNTSVENELEQNYLTNLIIELRQDSVGFTKNYREIKTQARTKSLFLDIIRGRNKSDSIIVFFEYQWKPIQPYIPVKATFTEMSSSSHLRIIKNDMLREKIIKLYSSYEAFEKEETLLLQTSTQNIINRISQRIPDMSNYNTDDIMSLKSDNYLLNCIQLNGAYTRRDNYKEMIDRCTDLIKSIEQYRLQKFR</sequence>
<dbReference type="Proteomes" id="UP001300692">
    <property type="component" value="Unassembled WGS sequence"/>
</dbReference>
<protein>
    <submittedName>
        <fullName evidence="2">DUF6090 family protein</fullName>
    </submittedName>
</protein>
<accession>A0ABT3CUF3</accession>
<organism evidence="2 3">
    <name type="scientific">Reichenbachiella ulvae</name>
    <dbReference type="NCBI Taxonomy" id="2980104"/>
    <lineage>
        <taxon>Bacteria</taxon>
        <taxon>Pseudomonadati</taxon>
        <taxon>Bacteroidota</taxon>
        <taxon>Cytophagia</taxon>
        <taxon>Cytophagales</taxon>
        <taxon>Reichenbachiellaceae</taxon>
        <taxon>Reichenbachiella</taxon>
    </lineage>
</organism>
<keyword evidence="3" id="KW-1185">Reference proteome</keyword>
<dbReference type="RefSeq" id="WP_264138151.1">
    <property type="nucleotide sequence ID" value="NZ_JAOYOD010000001.1"/>
</dbReference>
<keyword evidence="1" id="KW-0812">Transmembrane</keyword>
<comment type="caution">
    <text evidence="2">The sequence shown here is derived from an EMBL/GenBank/DDBJ whole genome shotgun (WGS) entry which is preliminary data.</text>
</comment>
<dbReference type="EMBL" id="JAOYOD010000001">
    <property type="protein sequence ID" value="MCV9387327.1"/>
    <property type="molecule type" value="Genomic_DNA"/>
</dbReference>
<reference evidence="2 3" key="1">
    <citation type="submission" date="2022-10" db="EMBL/GenBank/DDBJ databases">
        <title>Comparative genomics and taxonomic characterization of three novel marine species of genus Reichenbachiella exhibiting antioxidant and polysaccharide degradation activities.</title>
        <authorList>
            <person name="Muhammad N."/>
            <person name="Lee Y.-J."/>
            <person name="Ko J."/>
            <person name="Kim S.-G."/>
        </authorList>
    </citation>
    <scope>NUCLEOTIDE SEQUENCE [LARGE SCALE GENOMIC DNA]</scope>
    <source>
        <strain evidence="2 3">ABR2-5</strain>
    </source>
</reference>
<dbReference type="Pfam" id="PF19578">
    <property type="entry name" value="DUF6090"/>
    <property type="match status" value="1"/>
</dbReference>
<evidence type="ECO:0000313" key="3">
    <source>
        <dbReference type="Proteomes" id="UP001300692"/>
    </source>
</evidence>